<dbReference type="SUPFAM" id="SSF47384">
    <property type="entry name" value="Homodimeric domain of signal transducing histidine kinase"/>
    <property type="match status" value="1"/>
</dbReference>
<evidence type="ECO:0000256" key="1">
    <source>
        <dbReference type="ARBA" id="ARBA00000085"/>
    </source>
</evidence>
<dbReference type="SUPFAM" id="SSF55874">
    <property type="entry name" value="ATPase domain of HSP90 chaperone/DNA topoisomerase II/histidine kinase"/>
    <property type="match status" value="1"/>
</dbReference>
<evidence type="ECO:0000313" key="10">
    <source>
        <dbReference type="Proteomes" id="UP000032232"/>
    </source>
</evidence>
<dbReference type="PANTHER" id="PTHR43711:SF1">
    <property type="entry name" value="HISTIDINE KINASE 1"/>
    <property type="match status" value="1"/>
</dbReference>
<keyword evidence="4 9" id="KW-0808">Transferase</keyword>
<evidence type="ECO:0000256" key="4">
    <source>
        <dbReference type="ARBA" id="ARBA00022679"/>
    </source>
</evidence>
<feature type="domain" description="Histidine kinase" evidence="8">
    <location>
        <begin position="29"/>
        <end position="237"/>
    </location>
</feature>
<dbReference type="EC" id="2.7.13.3" evidence="2"/>
<dbReference type="PANTHER" id="PTHR43711">
    <property type="entry name" value="TWO-COMPONENT HISTIDINE KINASE"/>
    <property type="match status" value="1"/>
</dbReference>
<keyword evidence="3" id="KW-0597">Phosphoprotein</keyword>
<evidence type="ECO:0000256" key="7">
    <source>
        <dbReference type="SAM" id="MobiDB-lite"/>
    </source>
</evidence>
<evidence type="ECO:0000256" key="5">
    <source>
        <dbReference type="ARBA" id="ARBA00022777"/>
    </source>
</evidence>
<dbReference type="CDD" id="cd00082">
    <property type="entry name" value="HisKA"/>
    <property type="match status" value="1"/>
</dbReference>
<dbReference type="PROSITE" id="PS50109">
    <property type="entry name" value="HIS_KIN"/>
    <property type="match status" value="1"/>
</dbReference>
<dbReference type="STRING" id="935700.jaqu_35580"/>
<evidence type="ECO:0000256" key="3">
    <source>
        <dbReference type="ARBA" id="ARBA00022553"/>
    </source>
</evidence>
<dbReference type="Gene3D" id="3.30.565.10">
    <property type="entry name" value="Histidine kinase-like ATPase, C-terminal domain"/>
    <property type="match status" value="1"/>
</dbReference>
<protein>
    <recommendedName>
        <fullName evidence="2">histidine kinase</fullName>
        <ecNumber evidence="2">2.7.13.3</ecNumber>
    </recommendedName>
</protein>
<dbReference type="InterPro" id="IPR004358">
    <property type="entry name" value="Sig_transdc_His_kin-like_C"/>
</dbReference>
<keyword evidence="6" id="KW-0902">Two-component regulatory system</keyword>
<dbReference type="PATRIC" id="fig|935700.4.peg.3666"/>
<accession>A0A0D1EAM4</accession>
<dbReference type="InterPro" id="IPR050736">
    <property type="entry name" value="Sensor_HK_Regulatory"/>
</dbReference>
<comment type="catalytic activity">
    <reaction evidence="1">
        <text>ATP + protein L-histidine = ADP + protein N-phospho-L-histidine.</text>
        <dbReference type="EC" id="2.7.13.3"/>
    </reaction>
</comment>
<name>A0A0D1EAM4_9RHOB</name>
<dbReference type="EMBL" id="JYFE01000065">
    <property type="protein sequence ID" value="KIT14754.1"/>
    <property type="molecule type" value="Genomic_DNA"/>
</dbReference>
<evidence type="ECO:0000313" key="9">
    <source>
        <dbReference type="EMBL" id="KIT14754.1"/>
    </source>
</evidence>
<evidence type="ECO:0000259" key="8">
    <source>
        <dbReference type="PROSITE" id="PS50109"/>
    </source>
</evidence>
<proteinExistence type="predicted"/>
<dbReference type="SMART" id="SM00388">
    <property type="entry name" value="HisKA"/>
    <property type="match status" value="1"/>
</dbReference>
<dbReference type="GO" id="GO:0000155">
    <property type="term" value="F:phosphorelay sensor kinase activity"/>
    <property type="evidence" value="ECO:0007669"/>
    <property type="project" value="InterPro"/>
</dbReference>
<feature type="region of interest" description="Disordered" evidence="7">
    <location>
        <begin position="241"/>
        <end position="267"/>
    </location>
</feature>
<organism evidence="9 10">
    <name type="scientific">Jannaschia aquimarina</name>
    <dbReference type="NCBI Taxonomy" id="935700"/>
    <lineage>
        <taxon>Bacteria</taxon>
        <taxon>Pseudomonadati</taxon>
        <taxon>Pseudomonadota</taxon>
        <taxon>Alphaproteobacteria</taxon>
        <taxon>Rhodobacterales</taxon>
        <taxon>Roseobacteraceae</taxon>
        <taxon>Jannaschia</taxon>
    </lineage>
</organism>
<dbReference type="Pfam" id="PF02518">
    <property type="entry name" value="HATPase_c"/>
    <property type="match status" value="1"/>
</dbReference>
<dbReference type="SMART" id="SM00387">
    <property type="entry name" value="HATPase_c"/>
    <property type="match status" value="1"/>
</dbReference>
<dbReference type="InterPro" id="IPR036097">
    <property type="entry name" value="HisK_dim/P_sf"/>
</dbReference>
<dbReference type="Pfam" id="PF00512">
    <property type="entry name" value="HisKA"/>
    <property type="match status" value="1"/>
</dbReference>
<dbReference type="InterPro" id="IPR003594">
    <property type="entry name" value="HATPase_dom"/>
</dbReference>
<reference evidence="9 10" key="1">
    <citation type="submission" date="2015-02" db="EMBL/GenBank/DDBJ databases">
        <title>Genome Sequence of Jannaschia aquimarina DSM28248, a member of the Roseobacter clade.</title>
        <authorList>
            <person name="Voget S."/>
            <person name="Daniel R."/>
        </authorList>
    </citation>
    <scope>NUCLEOTIDE SEQUENCE [LARGE SCALE GENOMIC DNA]</scope>
    <source>
        <strain evidence="9 10">GSW-M26</strain>
    </source>
</reference>
<dbReference type="InterPro" id="IPR005467">
    <property type="entry name" value="His_kinase_dom"/>
</dbReference>
<comment type="caution">
    <text evidence="9">The sequence shown here is derived from an EMBL/GenBank/DDBJ whole genome shotgun (WGS) entry which is preliminary data.</text>
</comment>
<dbReference type="FunFam" id="1.10.287.130:FF:000001">
    <property type="entry name" value="Two-component sensor histidine kinase"/>
    <property type="match status" value="1"/>
</dbReference>
<dbReference type="Proteomes" id="UP000032232">
    <property type="component" value="Unassembled WGS sequence"/>
</dbReference>
<evidence type="ECO:0000256" key="6">
    <source>
        <dbReference type="ARBA" id="ARBA00023012"/>
    </source>
</evidence>
<dbReference type="AlphaFoldDB" id="A0A0D1EAM4"/>
<gene>
    <name evidence="9" type="primary">tcrY</name>
    <name evidence="9" type="ORF">jaqu_35580</name>
</gene>
<dbReference type="Gene3D" id="1.10.287.130">
    <property type="match status" value="1"/>
</dbReference>
<dbReference type="InterPro" id="IPR036890">
    <property type="entry name" value="HATPase_C_sf"/>
</dbReference>
<evidence type="ECO:0000256" key="2">
    <source>
        <dbReference type="ARBA" id="ARBA00012438"/>
    </source>
</evidence>
<dbReference type="InterPro" id="IPR003661">
    <property type="entry name" value="HisK_dim/P_dom"/>
</dbReference>
<sequence>MVDARTAEQRRLIAEIERNASQKRQLLADISHELRTPLTIIQGEAEVTLRRGEQPAEIYQDALARIRDSARHTNRIVDDLLLISRQEAAQLRLDRHEHDVRSILREAAETFPRDVALDLPEAPLHAYVDALRLRQCMLALFQNARRHGGPHIAASAREADGRLLLIVEDDGPGLSDGEKAQAFDRFFRGSGASGNEEGHGLGLPIVRSIVQAHDGTVDLADVETGGLRVIVDLPLRPTPRLVANRPEGPEPDPGIPDALNLRNKGGA</sequence>
<keyword evidence="5" id="KW-0418">Kinase</keyword>
<dbReference type="PRINTS" id="PR00344">
    <property type="entry name" value="BCTRLSENSOR"/>
</dbReference>
<keyword evidence="10" id="KW-1185">Reference proteome</keyword>